<feature type="signal peptide" evidence="1">
    <location>
        <begin position="1"/>
        <end position="35"/>
    </location>
</feature>
<dbReference type="InterPro" id="IPR036514">
    <property type="entry name" value="SGNH_hydro_sf"/>
</dbReference>
<evidence type="ECO:0008006" key="4">
    <source>
        <dbReference type="Google" id="ProtNLM"/>
    </source>
</evidence>
<sequence length="410" mass="43383" precursor="true">MRGVIGPRSLRGYACTAAAVAAGAFGGIAALPAVAGADGPGVGTPAVVTLGDSAISGEAGRWAGNTNGSSGNIDALGSTAYWDTPTGEAIRNCHRSRSAQAYIGGGVLSVNLACSGARTTTGGTGSGEDYKPGIDFYSDAQGRRGQALALQEYASTHNVKAVVVMIVANNYGFADVVTRCVTNWLTSPSWWKNYCSDDSDIADRFTPARQATETANVRDAILRVAQAMRNAGYTTAQYKIIGQTYWNPIPRSDRARYPETGWDRQNIGGCGAWNRDVNWANDVVVPAMNNSVRNGTAAAGLPNTTVLDLQTAFDGRRLCENTVGLLEERGIANWRSAGAVDNTEWVNQIRTVTTIVGPYQLQESIHANYWGQMAMRNCLRQAYNGGAVRGGTCAHGTGLNGQGEPNMTLR</sequence>
<dbReference type="EMBL" id="CP001854">
    <property type="protein sequence ID" value="ADB52186.1"/>
    <property type="molecule type" value="Genomic_DNA"/>
</dbReference>
<keyword evidence="3" id="KW-1185">Reference proteome</keyword>
<reference evidence="3" key="2">
    <citation type="submission" date="2010-01" db="EMBL/GenBank/DDBJ databases">
        <title>The complete genome of Conexibacter woesei DSM 14684.</title>
        <authorList>
            <consortium name="US DOE Joint Genome Institute (JGI-PGF)"/>
            <person name="Lucas S."/>
            <person name="Copeland A."/>
            <person name="Lapidus A."/>
            <person name="Glavina del Rio T."/>
            <person name="Dalin E."/>
            <person name="Tice H."/>
            <person name="Bruce D."/>
            <person name="Goodwin L."/>
            <person name="Pitluck S."/>
            <person name="Kyrpides N."/>
            <person name="Mavromatis K."/>
            <person name="Ivanova N."/>
            <person name="Mikhailova N."/>
            <person name="Chertkov O."/>
            <person name="Brettin T."/>
            <person name="Detter J.C."/>
            <person name="Han C."/>
            <person name="Larimer F."/>
            <person name="Land M."/>
            <person name="Hauser L."/>
            <person name="Markowitz V."/>
            <person name="Cheng J.-F."/>
            <person name="Hugenholtz P."/>
            <person name="Woyke T."/>
            <person name="Wu D."/>
            <person name="Pukall R."/>
            <person name="Steenblock K."/>
            <person name="Schneider S."/>
            <person name="Klenk H.-P."/>
            <person name="Eisen J.A."/>
        </authorList>
    </citation>
    <scope>NUCLEOTIDE SEQUENCE [LARGE SCALE GENOMIC DNA]</scope>
    <source>
        <strain evidence="3">DSM 14684 / CIP 108061 / JCM 11494 / NBRC 100937 / ID131577</strain>
    </source>
</reference>
<evidence type="ECO:0000313" key="3">
    <source>
        <dbReference type="Proteomes" id="UP000008229"/>
    </source>
</evidence>
<evidence type="ECO:0000256" key="1">
    <source>
        <dbReference type="SAM" id="SignalP"/>
    </source>
</evidence>
<reference evidence="2 3" key="1">
    <citation type="journal article" date="2010" name="Stand. Genomic Sci.">
        <title>Complete genome sequence of Conexibacter woesei type strain (ID131577).</title>
        <authorList>
            <person name="Pukall R."/>
            <person name="Lapidus A."/>
            <person name="Glavina Del Rio T."/>
            <person name="Copeland A."/>
            <person name="Tice H."/>
            <person name="Cheng J.-F."/>
            <person name="Lucas S."/>
            <person name="Chen F."/>
            <person name="Nolan M."/>
            <person name="Bruce D."/>
            <person name="Goodwin L."/>
            <person name="Pitluck S."/>
            <person name="Mavromatis K."/>
            <person name="Ivanova N."/>
            <person name="Ovchinnikova G."/>
            <person name="Pati A."/>
            <person name="Chen A."/>
            <person name="Palaniappan K."/>
            <person name="Land M."/>
            <person name="Hauser L."/>
            <person name="Chang Y.-J."/>
            <person name="Jeffries C.D."/>
            <person name="Chain P."/>
            <person name="Meincke L."/>
            <person name="Sims D."/>
            <person name="Brettin T."/>
            <person name="Detter J.C."/>
            <person name="Rohde M."/>
            <person name="Goeker M."/>
            <person name="Bristow J."/>
            <person name="Eisen J.A."/>
            <person name="Markowitz V."/>
            <person name="Kyrpides N.C."/>
            <person name="Klenk H.-P."/>
            <person name="Hugenholtz P."/>
        </authorList>
    </citation>
    <scope>NUCLEOTIDE SEQUENCE [LARGE SCALE GENOMIC DNA]</scope>
    <source>
        <strain evidence="3">DSM 14684 / CIP 108061 / JCM 11494 / NBRC 100937 / ID131577</strain>
    </source>
</reference>
<proteinExistence type="predicted"/>
<keyword evidence="1" id="KW-0732">Signal</keyword>
<dbReference type="STRING" id="469383.Cwoe_3769"/>
<dbReference type="Gene3D" id="3.40.50.1110">
    <property type="entry name" value="SGNH hydrolase"/>
    <property type="match status" value="1"/>
</dbReference>
<name>D3F2C0_CONWI</name>
<feature type="chain" id="PRO_5038782683" description="SGNH hydrolase-type esterase domain-containing protein" evidence="1">
    <location>
        <begin position="36"/>
        <end position="410"/>
    </location>
</feature>
<gene>
    <name evidence="2" type="ordered locus">Cwoe_3769</name>
</gene>
<accession>D3F2C0</accession>
<dbReference type="HOGENOM" id="CLU_055979_0_0_11"/>
<organism evidence="2 3">
    <name type="scientific">Conexibacter woesei (strain DSM 14684 / CCUG 47730 / CIP 108061 / JCM 11494 / NBRC 100937 / ID131577)</name>
    <dbReference type="NCBI Taxonomy" id="469383"/>
    <lineage>
        <taxon>Bacteria</taxon>
        <taxon>Bacillati</taxon>
        <taxon>Actinomycetota</taxon>
        <taxon>Thermoleophilia</taxon>
        <taxon>Solirubrobacterales</taxon>
        <taxon>Conexibacteraceae</taxon>
        <taxon>Conexibacter</taxon>
    </lineage>
</organism>
<evidence type="ECO:0000313" key="2">
    <source>
        <dbReference type="EMBL" id="ADB52186.1"/>
    </source>
</evidence>
<dbReference type="RefSeq" id="WP_012935237.1">
    <property type="nucleotide sequence ID" value="NC_013739.1"/>
</dbReference>
<dbReference type="Proteomes" id="UP000008229">
    <property type="component" value="Chromosome"/>
</dbReference>
<dbReference type="KEGG" id="cwo:Cwoe_3769"/>
<protein>
    <recommendedName>
        <fullName evidence="4">SGNH hydrolase-type esterase domain-containing protein</fullName>
    </recommendedName>
</protein>
<dbReference type="AlphaFoldDB" id="D3F2C0"/>
<dbReference type="SUPFAM" id="SSF52266">
    <property type="entry name" value="SGNH hydrolase"/>
    <property type="match status" value="1"/>
</dbReference>
<dbReference type="eggNOG" id="COG2755">
    <property type="taxonomic scope" value="Bacteria"/>
</dbReference>